<gene>
    <name evidence="1" type="ORF">ACH47G_03060</name>
</gene>
<dbReference type="Proteomes" id="UP001611450">
    <property type="component" value="Unassembled WGS sequence"/>
</dbReference>
<reference evidence="1 2" key="1">
    <citation type="submission" date="2024-10" db="EMBL/GenBank/DDBJ databases">
        <title>The Natural Products Discovery Center: Release of the First 8490 Sequenced Strains for Exploring Actinobacteria Biosynthetic Diversity.</title>
        <authorList>
            <person name="Kalkreuter E."/>
            <person name="Kautsar S.A."/>
            <person name="Yang D."/>
            <person name="Bader C.D."/>
            <person name="Teijaro C.N."/>
            <person name="Fluegel L."/>
            <person name="Davis C.M."/>
            <person name="Simpson J.R."/>
            <person name="Lauterbach L."/>
            <person name="Steele A.D."/>
            <person name="Gui C."/>
            <person name="Meng S."/>
            <person name="Li G."/>
            <person name="Viehrig K."/>
            <person name="Ye F."/>
            <person name="Su P."/>
            <person name="Kiefer A.F."/>
            <person name="Nichols A."/>
            <person name="Cepeda A.J."/>
            <person name="Yan W."/>
            <person name="Fan B."/>
            <person name="Jiang Y."/>
            <person name="Adhikari A."/>
            <person name="Zheng C.-J."/>
            <person name="Schuster L."/>
            <person name="Cowan T.M."/>
            <person name="Smanski M.J."/>
            <person name="Chevrette M.G."/>
            <person name="De Carvalho L.P.S."/>
            <person name="Shen B."/>
        </authorList>
    </citation>
    <scope>NUCLEOTIDE SEQUENCE [LARGE SCALE GENOMIC DNA]</scope>
    <source>
        <strain evidence="1 2">NPDC019626</strain>
    </source>
</reference>
<evidence type="ECO:0000313" key="1">
    <source>
        <dbReference type="EMBL" id="MFI2319443.1"/>
    </source>
</evidence>
<keyword evidence="2" id="KW-1185">Reference proteome</keyword>
<accession>A0ABW7W8X8</accession>
<name>A0ABW7W8X8_9NOCA</name>
<dbReference type="EMBL" id="JBIRXV010000001">
    <property type="protein sequence ID" value="MFI2319443.1"/>
    <property type="molecule type" value="Genomic_DNA"/>
</dbReference>
<proteinExistence type="predicted"/>
<comment type="caution">
    <text evidence="1">The sequence shown here is derived from an EMBL/GenBank/DDBJ whole genome shotgun (WGS) entry which is preliminary data.</text>
</comment>
<evidence type="ECO:0000313" key="2">
    <source>
        <dbReference type="Proteomes" id="UP001611450"/>
    </source>
</evidence>
<protein>
    <submittedName>
        <fullName evidence="1">Uncharacterized protein</fullName>
    </submittedName>
</protein>
<dbReference type="RefSeq" id="WP_396945770.1">
    <property type="nucleotide sequence ID" value="NZ_JBIRXV010000001.1"/>
</dbReference>
<sequence>MAEVAQLMAVDAAGVLRPVLIRLGEPSVTRVELVGQGVFGSADDDYLSRLLVVREYLEKRGQLLCLSGRSAGCVAVGHVAAVREWSASIRSRPRSAW</sequence>
<organism evidence="1 2">
    <name type="scientific">Nocardia beijingensis</name>
    <dbReference type="NCBI Taxonomy" id="95162"/>
    <lineage>
        <taxon>Bacteria</taxon>
        <taxon>Bacillati</taxon>
        <taxon>Actinomycetota</taxon>
        <taxon>Actinomycetes</taxon>
        <taxon>Mycobacteriales</taxon>
        <taxon>Nocardiaceae</taxon>
        <taxon>Nocardia</taxon>
    </lineage>
</organism>